<reference evidence="2" key="1">
    <citation type="submission" date="2020-03" db="EMBL/GenBank/DDBJ databases">
        <title>Genome assembly of Azotobacter chroococcum W5.</title>
        <authorList>
            <person name="Kannepalli A."/>
        </authorList>
    </citation>
    <scope>NUCLEOTIDE SEQUENCE</scope>
    <source>
        <strain evidence="2">W5</strain>
    </source>
</reference>
<name>A0AA44C7F5_9GAMM</name>
<dbReference type="AlphaFoldDB" id="A0AA44C7F5"/>
<accession>A0AA44C7F5</accession>
<organism evidence="2 3">
    <name type="scientific">Azotobacter chroococcum</name>
    <dbReference type="NCBI Taxonomy" id="353"/>
    <lineage>
        <taxon>Bacteria</taxon>
        <taxon>Pseudomonadati</taxon>
        <taxon>Pseudomonadota</taxon>
        <taxon>Gammaproteobacteria</taxon>
        <taxon>Pseudomonadales</taxon>
        <taxon>Pseudomonadaceae</taxon>
        <taxon>Azotobacter</taxon>
    </lineage>
</organism>
<evidence type="ECO:0000313" key="2">
    <source>
        <dbReference type="EMBL" id="NHN78726.1"/>
    </source>
</evidence>
<feature type="region of interest" description="Disordered" evidence="1">
    <location>
        <begin position="185"/>
        <end position="210"/>
    </location>
</feature>
<evidence type="ECO:0000256" key="1">
    <source>
        <dbReference type="SAM" id="MobiDB-lite"/>
    </source>
</evidence>
<proteinExistence type="predicted"/>
<dbReference type="Proteomes" id="UP000736384">
    <property type="component" value="Unassembled WGS sequence"/>
</dbReference>
<gene>
    <name evidence="2" type="ORF">HA520_15825</name>
</gene>
<comment type="caution">
    <text evidence="2">The sequence shown here is derived from an EMBL/GenBank/DDBJ whole genome shotgun (WGS) entry which is preliminary data.</text>
</comment>
<dbReference type="EMBL" id="JAAPAP010000012">
    <property type="protein sequence ID" value="NHN78726.1"/>
    <property type="molecule type" value="Genomic_DNA"/>
</dbReference>
<dbReference type="RefSeq" id="WP_131342172.1">
    <property type="nucleotide sequence ID" value="NZ_JAAPAP010000012.1"/>
</dbReference>
<sequence length="210" mass="22946">MSEGIGPAGALREAALTPAACTMRFVVKVRGGREAEIPMLENEITALAKRFRSAGLAAIGEPVFSTMELEESIGFFLGMETALPTQINADGKAKSVAVSLLLLLLLAADTGQKRAGGWVKPHSDKFSAIKIALTYPLRFCLARILLCIRTHQLEGFDAPINRRREVSKRSRTKYRSERAARWRAALPSGEPLGDEQAHSWAWRSGTQAAR</sequence>
<evidence type="ECO:0000313" key="3">
    <source>
        <dbReference type="Proteomes" id="UP000736384"/>
    </source>
</evidence>
<protein>
    <submittedName>
        <fullName evidence="2">Uncharacterized protein</fullName>
    </submittedName>
</protein>